<dbReference type="Proteomes" id="UP000298061">
    <property type="component" value="Unassembled WGS sequence"/>
</dbReference>
<dbReference type="AlphaFoldDB" id="A0A4Y9ZK73"/>
<sequence length="137" mass="15323">MVFWSPSRSRGFHSRLPDTTDSIFYWEALAVVSAIDWASHLTDMRPHRLLVYCDNTNTVDMFNTLHAQPPYNLLLKFAIDRLIHTGIDLHVVHLAGIDNGVADALSHFQEPCASALHPGLRTSTFLPPRDAMGASEL</sequence>
<protein>
    <recommendedName>
        <fullName evidence="3">RNase H type-1 domain-containing protein</fullName>
    </recommendedName>
</protein>
<accession>A0A4Y9ZK73</accession>
<reference evidence="1 2" key="1">
    <citation type="submission" date="2019-02" db="EMBL/GenBank/DDBJ databases">
        <title>Genome sequencing of the rare red list fungi Hericium alpestre (H. flagellum).</title>
        <authorList>
            <person name="Buettner E."/>
            <person name="Kellner H."/>
        </authorList>
    </citation>
    <scope>NUCLEOTIDE SEQUENCE [LARGE SCALE GENOMIC DNA]</scope>
    <source>
        <strain evidence="1 2">DSM 108284</strain>
    </source>
</reference>
<evidence type="ECO:0000313" key="1">
    <source>
        <dbReference type="EMBL" id="TFY74854.1"/>
    </source>
</evidence>
<gene>
    <name evidence="1" type="ORF">EWM64_g9158</name>
</gene>
<dbReference type="OrthoDB" id="3249498at2759"/>
<keyword evidence="2" id="KW-1185">Reference proteome</keyword>
<comment type="caution">
    <text evidence="1">The sequence shown here is derived from an EMBL/GenBank/DDBJ whole genome shotgun (WGS) entry which is preliminary data.</text>
</comment>
<name>A0A4Y9ZK73_9AGAM</name>
<organism evidence="1 2">
    <name type="scientific">Hericium alpestre</name>
    <dbReference type="NCBI Taxonomy" id="135208"/>
    <lineage>
        <taxon>Eukaryota</taxon>
        <taxon>Fungi</taxon>
        <taxon>Dikarya</taxon>
        <taxon>Basidiomycota</taxon>
        <taxon>Agaricomycotina</taxon>
        <taxon>Agaricomycetes</taxon>
        <taxon>Russulales</taxon>
        <taxon>Hericiaceae</taxon>
        <taxon>Hericium</taxon>
    </lineage>
</organism>
<evidence type="ECO:0008006" key="3">
    <source>
        <dbReference type="Google" id="ProtNLM"/>
    </source>
</evidence>
<proteinExistence type="predicted"/>
<evidence type="ECO:0000313" key="2">
    <source>
        <dbReference type="Proteomes" id="UP000298061"/>
    </source>
</evidence>
<dbReference type="EMBL" id="SFCI01001840">
    <property type="protein sequence ID" value="TFY74854.1"/>
    <property type="molecule type" value="Genomic_DNA"/>
</dbReference>
<dbReference type="STRING" id="135208.A0A4Y9ZK73"/>